<evidence type="ECO:0000313" key="2">
    <source>
        <dbReference type="Proteomes" id="UP000186102"/>
    </source>
</evidence>
<dbReference type="Proteomes" id="UP000186102">
    <property type="component" value="Unassembled WGS sequence"/>
</dbReference>
<name>A0A1Q8QH51_9FIRM</name>
<gene>
    <name evidence="1" type="ORF">DSOL_4884</name>
</gene>
<dbReference type="STRING" id="1888891.DSOL_4884"/>
<sequence length="261" mass="30371">MDEADNFNFNKYWGPDDYRPRVVFKRGSDMQCVYCGEPANTREHCPSKVFLTKPYPSDLPVVPACERCNNGFSSDELYTKAFVEAYEHHCSYKSKTKLSERKEVMEAQRKFEECVSSGEIHFDDKIARILIKLAVCHITYELTTGFHTDSWEGIPEYVSYTFRPNMTTEEIDSWDDFIPMNDNILPVIGSRAFNQIYVLEPVMSATEGTGEITRPFAVMDWIDVQNDNYRYVCWLDGIYIHVKVAIDEFMYAKAVFKHKDN</sequence>
<evidence type="ECO:0000313" key="1">
    <source>
        <dbReference type="EMBL" id="OLN26666.1"/>
    </source>
</evidence>
<accession>A0A1Q8QH51</accession>
<reference evidence="1 2" key="1">
    <citation type="submission" date="2016-09" db="EMBL/GenBank/DDBJ databases">
        <title>Complete genome of Desulfosporosinus sp. OL.</title>
        <authorList>
            <person name="Mardanov A."/>
            <person name="Beletsky A."/>
            <person name="Panova A."/>
            <person name="Karnachuk O."/>
            <person name="Ravin N."/>
        </authorList>
    </citation>
    <scope>NUCLEOTIDE SEQUENCE [LARGE SCALE GENOMIC DNA]</scope>
    <source>
        <strain evidence="1 2">OL</strain>
    </source>
</reference>
<dbReference type="AlphaFoldDB" id="A0A1Q8QH51"/>
<dbReference type="RefSeq" id="WP_075367156.1">
    <property type="nucleotide sequence ID" value="NZ_MLBF01000072.1"/>
</dbReference>
<comment type="caution">
    <text evidence="1">The sequence shown here is derived from an EMBL/GenBank/DDBJ whole genome shotgun (WGS) entry which is preliminary data.</text>
</comment>
<organism evidence="1 2">
    <name type="scientific">Desulfosporosinus metallidurans</name>
    <dbReference type="NCBI Taxonomy" id="1888891"/>
    <lineage>
        <taxon>Bacteria</taxon>
        <taxon>Bacillati</taxon>
        <taxon>Bacillota</taxon>
        <taxon>Clostridia</taxon>
        <taxon>Eubacteriales</taxon>
        <taxon>Desulfitobacteriaceae</taxon>
        <taxon>Desulfosporosinus</taxon>
    </lineage>
</organism>
<protein>
    <recommendedName>
        <fullName evidence="3">HNH endonuclease</fullName>
    </recommendedName>
</protein>
<proteinExistence type="predicted"/>
<evidence type="ECO:0008006" key="3">
    <source>
        <dbReference type="Google" id="ProtNLM"/>
    </source>
</evidence>
<dbReference type="OrthoDB" id="9757976at2"/>
<dbReference type="EMBL" id="MLBF01000072">
    <property type="protein sequence ID" value="OLN26666.1"/>
    <property type="molecule type" value="Genomic_DNA"/>
</dbReference>
<keyword evidence="2" id="KW-1185">Reference proteome</keyword>